<sequence length="163" mass="18719">MAETIGAVRTFNSPIETGIRALILLAESYPAQIDLQRLLEYDYIMVHTGDVDGPPSVHPALPLRSGELLVRRELIERGLMLMISRGLVTRHATANGFFYQAEDDAGPFLDALDADYLTELKDRATWVVDRFHEMTDQDIRLLLTRVYDQWSREFQIPEQPRLF</sequence>
<name>A0A4R1KTJ6_9BACT</name>
<proteinExistence type="predicted"/>
<dbReference type="EMBL" id="SMGK01000009">
    <property type="protein sequence ID" value="TCK68444.1"/>
    <property type="molecule type" value="Genomic_DNA"/>
</dbReference>
<dbReference type="Pfam" id="PF20288">
    <property type="entry name" value="MC2"/>
    <property type="match status" value="1"/>
</dbReference>
<dbReference type="Proteomes" id="UP000295210">
    <property type="component" value="Unassembled WGS sequence"/>
</dbReference>
<evidence type="ECO:0000313" key="2">
    <source>
        <dbReference type="Proteomes" id="UP000295210"/>
    </source>
</evidence>
<comment type="caution">
    <text evidence="1">The sequence shown here is derived from an EMBL/GenBank/DDBJ whole genome shotgun (WGS) entry which is preliminary data.</text>
</comment>
<dbReference type="OrthoDB" id="8662245at2"/>
<accession>A0A4R1KTJ6</accession>
<reference evidence="1 2" key="1">
    <citation type="submission" date="2019-03" db="EMBL/GenBank/DDBJ databases">
        <title>Genomic Encyclopedia of Type Strains, Phase IV (KMG-IV): sequencing the most valuable type-strain genomes for metagenomic binning, comparative biology and taxonomic classification.</title>
        <authorList>
            <person name="Goeker M."/>
        </authorList>
    </citation>
    <scope>NUCLEOTIDE SEQUENCE [LARGE SCALE GENOMIC DNA]</scope>
    <source>
        <strain evidence="1 2">DSM 103428</strain>
    </source>
</reference>
<evidence type="ECO:0000313" key="1">
    <source>
        <dbReference type="EMBL" id="TCK68444.1"/>
    </source>
</evidence>
<keyword evidence="2" id="KW-1185">Reference proteome</keyword>
<dbReference type="AlphaFoldDB" id="A0A4R1KTJ6"/>
<organism evidence="1 2">
    <name type="scientific">Acidipila rosea</name>
    <dbReference type="NCBI Taxonomy" id="768535"/>
    <lineage>
        <taxon>Bacteria</taxon>
        <taxon>Pseudomonadati</taxon>
        <taxon>Acidobacteriota</taxon>
        <taxon>Terriglobia</taxon>
        <taxon>Terriglobales</taxon>
        <taxon>Acidobacteriaceae</taxon>
        <taxon>Acidipila</taxon>
    </lineage>
</organism>
<gene>
    <name evidence="1" type="ORF">C7378_3521</name>
</gene>
<evidence type="ECO:0008006" key="3">
    <source>
        <dbReference type="Google" id="ProtNLM"/>
    </source>
</evidence>
<protein>
    <recommendedName>
        <fullName evidence="3">Threonine transporter</fullName>
    </recommendedName>
</protein>
<dbReference type="InterPro" id="IPR046904">
    <property type="entry name" value="ABC-3C_MC2"/>
</dbReference>
<dbReference type="RefSeq" id="WP_131999487.1">
    <property type="nucleotide sequence ID" value="NZ_SMGK01000009.1"/>
</dbReference>